<dbReference type="EMBL" id="JAMYXC010000155">
    <property type="protein sequence ID" value="MCP1168905.1"/>
    <property type="molecule type" value="Genomic_DNA"/>
</dbReference>
<dbReference type="Proteomes" id="UP001139477">
    <property type="component" value="Unassembled WGS sequence"/>
</dbReference>
<keyword evidence="2" id="KW-1185">Reference proteome</keyword>
<dbReference type="AlphaFoldDB" id="A0A9X2FR00"/>
<gene>
    <name evidence="1" type="ORF">NHG85_10275</name>
</gene>
<evidence type="ECO:0000313" key="1">
    <source>
        <dbReference type="EMBL" id="MCP1168905.1"/>
    </source>
</evidence>
<accession>A0A9X2FR00</accession>
<sequence length="116" mass="12567">MTKLDNDDCTIFRSADAGRLVMAATCTIETLHQLGHVSHAEAIDRSMGDFLRGGPLGPLKTLYHWLELMSDAYDLLWDGGEKRIADETSEVAGFCICKVIRALEAGAVTEAANIVA</sequence>
<organism evidence="1 2">
    <name type="scientific">Limimaricola litoreus</name>
    <dbReference type="NCBI Taxonomy" id="2955316"/>
    <lineage>
        <taxon>Bacteria</taxon>
        <taxon>Pseudomonadati</taxon>
        <taxon>Pseudomonadota</taxon>
        <taxon>Alphaproteobacteria</taxon>
        <taxon>Rhodobacterales</taxon>
        <taxon>Paracoccaceae</taxon>
        <taxon>Limimaricola</taxon>
    </lineage>
</organism>
<reference evidence="1" key="1">
    <citation type="submission" date="2022-06" db="EMBL/GenBank/DDBJ databases">
        <title>Limimaricola sediminis sp. nov., isolated from an intertidal sediment.</title>
        <authorList>
            <person name="Shao X."/>
        </authorList>
    </citation>
    <scope>NUCLEOTIDE SEQUENCE</scope>
    <source>
        <strain evidence="1">ASW11-118</strain>
    </source>
</reference>
<evidence type="ECO:0000313" key="2">
    <source>
        <dbReference type="Proteomes" id="UP001139477"/>
    </source>
</evidence>
<dbReference type="RefSeq" id="WP_253332103.1">
    <property type="nucleotide sequence ID" value="NZ_JAMYXC010000155.1"/>
</dbReference>
<comment type="caution">
    <text evidence="1">The sequence shown here is derived from an EMBL/GenBank/DDBJ whole genome shotgun (WGS) entry which is preliminary data.</text>
</comment>
<protein>
    <submittedName>
        <fullName evidence="1">Uncharacterized protein</fullName>
    </submittedName>
</protein>
<name>A0A9X2FR00_9RHOB</name>
<proteinExistence type="predicted"/>